<feature type="compositionally biased region" description="Acidic residues" evidence="1">
    <location>
        <begin position="94"/>
        <end position="103"/>
    </location>
</feature>
<proteinExistence type="predicted"/>
<dbReference type="RefSeq" id="WP_346751211.1">
    <property type="nucleotide sequence ID" value="NZ_JAUJEA010000002.1"/>
</dbReference>
<feature type="region of interest" description="Disordered" evidence="1">
    <location>
        <begin position="1"/>
        <end position="110"/>
    </location>
</feature>
<feature type="compositionally biased region" description="Acidic residues" evidence="1">
    <location>
        <begin position="70"/>
        <end position="86"/>
    </location>
</feature>
<name>A0ABT8KKE5_9BACT</name>
<evidence type="ECO:0000256" key="1">
    <source>
        <dbReference type="SAM" id="MobiDB-lite"/>
    </source>
</evidence>
<accession>A0ABT8KKE5</accession>
<organism evidence="2 3">
    <name type="scientific">Splendidivirga corallicola</name>
    <dbReference type="NCBI Taxonomy" id="3051826"/>
    <lineage>
        <taxon>Bacteria</taxon>
        <taxon>Pseudomonadati</taxon>
        <taxon>Bacteroidota</taxon>
        <taxon>Cytophagia</taxon>
        <taxon>Cytophagales</taxon>
        <taxon>Splendidivirgaceae</taxon>
        <taxon>Splendidivirga</taxon>
    </lineage>
</organism>
<dbReference type="Proteomes" id="UP001172082">
    <property type="component" value="Unassembled WGS sequence"/>
</dbReference>
<dbReference type="EMBL" id="JAUJEA010000002">
    <property type="protein sequence ID" value="MDN5201185.1"/>
    <property type="molecule type" value="Genomic_DNA"/>
</dbReference>
<protein>
    <submittedName>
        <fullName evidence="2">Uncharacterized protein</fullName>
    </submittedName>
</protein>
<evidence type="ECO:0000313" key="2">
    <source>
        <dbReference type="EMBL" id="MDN5201185.1"/>
    </source>
</evidence>
<sequence>MKKVSKEVQQVLSDDSDIAFEQIAGEETSPLNAPVIEKDIAGSHQAGTIQNDLDDGETASQGDESQHENNEDDILDAPEQQIDDDYGGPSGTEIPEEDEEESEGFQLPTSHARQAADTFLGMADNFLEIGGGFFVKVKKHTDFYDLDEIIQVIDEHNTRNVKRLRLEKEDKALLKPLLVEVLKKKARKLTPEQQLMGALISILVKKAQLVLEVRAENEILVDRILQIIREERGTASERYSDDEQEEESEFIEEESITEEPGQEYEAIEKPSQVISPESVLEIADVEEQDEKGE</sequence>
<evidence type="ECO:0000313" key="3">
    <source>
        <dbReference type="Proteomes" id="UP001172082"/>
    </source>
</evidence>
<keyword evidence="3" id="KW-1185">Reference proteome</keyword>
<feature type="compositionally biased region" description="Acidic residues" evidence="1">
    <location>
        <begin position="242"/>
        <end position="262"/>
    </location>
</feature>
<feature type="region of interest" description="Disordered" evidence="1">
    <location>
        <begin position="235"/>
        <end position="272"/>
    </location>
</feature>
<reference evidence="2" key="1">
    <citation type="submission" date="2023-06" db="EMBL/GenBank/DDBJ databases">
        <title>Genomic of Parafulvivirga corallium.</title>
        <authorList>
            <person name="Wang G."/>
        </authorList>
    </citation>
    <scope>NUCLEOTIDE SEQUENCE</scope>
    <source>
        <strain evidence="2">BMA10</strain>
    </source>
</reference>
<gene>
    <name evidence="2" type="ORF">QQ008_07425</name>
</gene>
<comment type="caution">
    <text evidence="2">The sequence shown here is derived from an EMBL/GenBank/DDBJ whole genome shotgun (WGS) entry which is preliminary data.</text>
</comment>